<feature type="transmembrane region" description="Helical" evidence="1">
    <location>
        <begin position="105"/>
        <end position="128"/>
    </location>
</feature>
<feature type="transmembrane region" description="Helical" evidence="1">
    <location>
        <begin position="186"/>
        <end position="205"/>
    </location>
</feature>
<feature type="transmembrane region" description="Helical" evidence="1">
    <location>
        <begin position="7"/>
        <end position="31"/>
    </location>
</feature>
<feature type="transmembrane region" description="Helical" evidence="1">
    <location>
        <begin position="245"/>
        <end position="265"/>
    </location>
</feature>
<dbReference type="AlphaFoldDB" id="A0AAU9J0U3"/>
<feature type="transmembrane region" description="Helical" evidence="1">
    <location>
        <begin position="271"/>
        <end position="288"/>
    </location>
</feature>
<reference evidence="2" key="1">
    <citation type="submission" date="2021-09" db="EMBL/GenBank/DDBJ databases">
        <authorList>
            <consortium name="AG Swart"/>
            <person name="Singh M."/>
            <person name="Singh A."/>
            <person name="Seah K."/>
            <person name="Emmerich C."/>
        </authorList>
    </citation>
    <scope>NUCLEOTIDE SEQUENCE</scope>
    <source>
        <strain evidence="2">ATCC30299</strain>
    </source>
</reference>
<evidence type="ECO:0000313" key="3">
    <source>
        <dbReference type="Proteomes" id="UP001162131"/>
    </source>
</evidence>
<sequence length="320" mass="37903">MLLIKVLYYIFRLLGPVCLIGGEIATAVGSWQSFIGRDEYVGACDYIVTKSYFEKITIVKGTDGSCEAYKDNDKDICHSSNHYLKHDFGEYHSQTLELVNISFDYYASLLGLIWAIFVSVHCLCFLFIEICRRQRYYRNYSYWLGMWYTLFMRYPTITYSLATFLFGSFWYDDCLGAFQIWVHSKFYYYLLTLTFFLSLWPYIYLYRLLWDRIGLNLTNLGNTYKIENIFNPAERDTTKRWQYEMVGGLVSLLIIDCIIVSIIGFMSQDSAWIYLVIDISFTSFAWLLERFNAIKFKYQIDGRELNGNNRMRMHAQYALI</sequence>
<gene>
    <name evidence="2" type="ORF">BSTOLATCC_MIC24135</name>
</gene>
<keyword evidence="1" id="KW-0472">Membrane</keyword>
<proteinExistence type="predicted"/>
<organism evidence="2 3">
    <name type="scientific">Blepharisma stoltei</name>
    <dbReference type="NCBI Taxonomy" id="1481888"/>
    <lineage>
        <taxon>Eukaryota</taxon>
        <taxon>Sar</taxon>
        <taxon>Alveolata</taxon>
        <taxon>Ciliophora</taxon>
        <taxon>Postciliodesmatophora</taxon>
        <taxon>Heterotrichea</taxon>
        <taxon>Heterotrichida</taxon>
        <taxon>Blepharismidae</taxon>
        <taxon>Blepharisma</taxon>
    </lineage>
</organism>
<dbReference type="Proteomes" id="UP001162131">
    <property type="component" value="Unassembled WGS sequence"/>
</dbReference>
<comment type="caution">
    <text evidence="2">The sequence shown here is derived from an EMBL/GenBank/DDBJ whole genome shotgun (WGS) entry which is preliminary data.</text>
</comment>
<accession>A0AAU9J0U3</accession>
<keyword evidence="1" id="KW-0812">Transmembrane</keyword>
<feature type="transmembrane region" description="Helical" evidence="1">
    <location>
        <begin position="140"/>
        <end position="166"/>
    </location>
</feature>
<protein>
    <submittedName>
        <fullName evidence="2">Uncharacterized protein</fullName>
    </submittedName>
</protein>
<dbReference type="EMBL" id="CAJZBQ010000023">
    <property type="protein sequence ID" value="CAG9319584.1"/>
    <property type="molecule type" value="Genomic_DNA"/>
</dbReference>
<name>A0AAU9J0U3_9CILI</name>
<keyword evidence="1" id="KW-1133">Transmembrane helix</keyword>
<evidence type="ECO:0000313" key="2">
    <source>
        <dbReference type="EMBL" id="CAG9319584.1"/>
    </source>
</evidence>
<keyword evidence="3" id="KW-1185">Reference proteome</keyword>
<evidence type="ECO:0000256" key="1">
    <source>
        <dbReference type="SAM" id="Phobius"/>
    </source>
</evidence>